<feature type="transmembrane region" description="Helical" evidence="7">
    <location>
        <begin position="346"/>
        <end position="368"/>
    </location>
</feature>
<evidence type="ECO:0000259" key="9">
    <source>
        <dbReference type="Pfam" id="PF01773"/>
    </source>
</evidence>
<feature type="transmembrane region" description="Helical" evidence="7">
    <location>
        <begin position="111"/>
        <end position="134"/>
    </location>
</feature>
<dbReference type="NCBIfam" id="TIGR00804">
    <property type="entry name" value="nupC"/>
    <property type="match status" value="1"/>
</dbReference>
<evidence type="ECO:0000256" key="2">
    <source>
        <dbReference type="ARBA" id="ARBA00009033"/>
    </source>
</evidence>
<comment type="caution">
    <text evidence="12">The sequence shown here is derived from an EMBL/GenBank/DDBJ whole genome shotgun (WGS) entry which is preliminary data.</text>
</comment>
<evidence type="ECO:0000256" key="8">
    <source>
        <dbReference type="SAM" id="MobiDB-lite"/>
    </source>
</evidence>
<dbReference type="Proteomes" id="UP001487740">
    <property type="component" value="Unassembled WGS sequence"/>
</dbReference>
<evidence type="ECO:0000256" key="7">
    <source>
        <dbReference type="RuleBase" id="RU362018"/>
    </source>
</evidence>
<feature type="transmembrane region" description="Helical" evidence="7">
    <location>
        <begin position="270"/>
        <end position="291"/>
    </location>
</feature>
<evidence type="ECO:0000256" key="4">
    <source>
        <dbReference type="ARBA" id="ARBA00022692"/>
    </source>
</evidence>
<feature type="domain" description="Concentrative nucleoside transporter N-terminal" evidence="9">
    <location>
        <begin position="190"/>
        <end position="263"/>
    </location>
</feature>
<feature type="transmembrane region" description="Helical" evidence="7">
    <location>
        <begin position="529"/>
        <end position="552"/>
    </location>
</feature>
<keyword evidence="13" id="KW-1185">Reference proteome</keyword>
<evidence type="ECO:0000256" key="3">
    <source>
        <dbReference type="ARBA" id="ARBA00022475"/>
    </source>
</evidence>
<dbReference type="AlphaFoldDB" id="A0AAW0US70"/>
<evidence type="ECO:0000259" key="11">
    <source>
        <dbReference type="Pfam" id="PF07670"/>
    </source>
</evidence>
<dbReference type="InterPro" id="IPR008276">
    <property type="entry name" value="C_nuclsd_transpt"/>
</dbReference>
<feature type="domain" description="Concentrative nucleoside transporter C-terminal" evidence="10">
    <location>
        <begin position="374"/>
        <end position="584"/>
    </location>
</feature>
<dbReference type="Pfam" id="PF07670">
    <property type="entry name" value="Gate"/>
    <property type="match status" value="1"/>
</dbReference>
<dbReference type="InterPro" id="IPR011657">
    <property type="entry name" value="CNT_C_dom"/>
</dbReference>
<evidence type="ECO:0000256" key="1">
    <source>
        <dbReference type="ARBA" id="ARBA00004651"/>
    </source>
</evidence>
<reference evidence="12 13" key="1">
    <citation type="submission" date="2023-03" db="EMBL/GenBank/DDBJ databases">
        <title>High-quality genome of Scylla paramamosain provides insights in environmental adaptation.</title>
        <authorList>
            <person name="Zhang L."/>
        </authorList>
    </citation>
    <scope>NUCLEOTIDE SEQUENCE [LARGE SCALE GENOMIC DNA]</scope>
    <source>
        <strain evidence="12">LZ_2023a</strain>
        <tissue evidence="12">Muscle</tissue>
    </source>
</reference>
<feature type="transmembrane region" description="Helical" evidence="7">
    <location>
        <begin position="75"/>
        <end position="96"/>
    </location>
</feature>
<evidence type="ECO:0000256" key="6">
    <source>
        <dbReference type="ARBA" id="ARBA00023136"/>
    </source>
</evidence>
<evidence type="ECO:0000259" key="10">
    <source>
        <dbReference type="Pfam" id="PF07662"/>
    </source>
</evidence>
<dbReference type="PANTHER" id="PTHR10590:SF4">
    <property type="entry name" value="SOLUTE CARRIER FAMILY 28 MEMBER 3"/>
    <property type="match status" value="1"/>
</dbReference>
<gene>
    <name evidence="12" type="ORF">O3P69_000600</name>
</gene>
<dbReference type="GO" id="GO:0005886">
    <property type="term" value="C:plasma membrane"/>
    <property type="evidence" value="ECO:0007669"/>
    <property type="project" value="UniProtKB-SubCell"/>
</dbReference>
<dbReference type="EMBL" id="JARAKH010000007">
    <property type="protein sequence ID" value="KAK8402294.1"/>
    <property type="molecule type" value="Genomic_DNA"/>
</dbReference>
<dbReference type="PANTHER" id="PTHR10590">
    <property type="entry name" value="SODIUM/NUCLEOSIDE COTRANSPORTER"/>
    <property type="match status" value="1"/>
</dbReference>
<evidence type="ECO:0000313" key="13">
    <source>
        <dbReference type="Proteomes" id="UP001487740"/>
    </source>
</evidence>
<feature type="transmembrane region" description="Helical" evidence="7">
    <location>
        <begin position="564"/>
        <end position="587"/>
    </location>
</feature>
<dbReference type="EMBL" id="JARAKH010000007">
    <property type="protein sequence ID" value="KAK8402292.1"/>
    <property type="molecule type" value="Genomic_DNA"/>
</dbReference>
<dbReference type="EMBL" id="JARAKH010000007">
    <property type="protein sequence ID" value="KAK8402296.1"/>
    <property type="molecule type" value="Genomic_DNA"/>
</dbReference>
<evidence type="ECO:0000256" key="5">
    <source>
        <dbReference type="ARBA" id="ARBA00022989"/>
    </source>
</evidence>
<proteinExistence type="inferred from homology"/>
<dbReference type="Pfam" id="PF07662">
    <property type="entry name" value="Nucleos_tra2_C"/>
    <property type="match status" value="1"/>
</dbReference>
<dbReference type="InterPro" id="IPR002668">
    <property type="entry name" value="CNT_N_dom"/>
</dbReference>
<dbReference type="InterPro" id="IPR011642">
    <property type="entry name" value="Gate_dom"/>
</dbReference>
<feature type="transmembrane region" description="Helical" evidence="7">
    <location>
        <begin position="189"/>
        <end position="206"/>
    </location>
</feature>
<feature type="compositionally biased region" description="Basic and acidic residues" evidence="8">
    <location>
        <begin position="1"/>
        <end position="11"/>
    </location>
</feature>
<name>A0AAW0US70_SCYPA</name>
<organism evidence="12 13">
    <name type="scientific">Scylla paramamosain</name>
    <name type="common">Mud crab</name>
    <dbReference type="NCBI Taxonomy" id="85552"/>
    <lineage>
        <taxon>Eukaryota</taxon>
        <taxon>Metazoa</taxon>
        <taxon>Ecdysozoa</taxon>
        <taxon>Arthropoda</taxon>
        <taxon>Crustacea</taxon>
        <taxon>Multicrustacea</taxon>
        <taxon>Malacostraca</taxon>
        <taxon>Eumalacostraca</taxon>
        <taxon>Eucarida</taxon>
        <taxon>Decapoda</taxon>
        <taxon>Pleocyemata</taxon>
        <taxon>Brachyura</taxon>
        <taxon>Eubrachyura</taxon>
        <taxon>Portunoidea</taxon>
        <taxon>Portunidae</taxon>
        <taxon>Portuninae</taxon>
        <taxon>Scylla</taxon>
    </lineage>
</organism>
<evidence type="ECO:0000313" key="12">
    <source>
        <dbReference type="EMBL" id="KAK8402296.1"/>
    </source>
</evidence>
<keyword evidence="5 7" id="KW-1133">Transmembrane helix</keyword>
<keyword evidence="6 7" id="KW-0472">Membrane</keyword>
<dbReference type="InterPro" id="IPR018270">
    <property type="entry name" value="C_nuclsd_transpt_met_bac"/>
</dbReference>
<feature type="transmembrane region" description="Helical" evidence="7">
    <location>
        <begin position="213"/>
        <end position="233"/>
    </location>
</feature>
<comment type="similarity">
    <text evidence="2 7">Belongs to the concentrative nucleoside transporter (CNT) (TC 2.A.41) family.</text>
</comment>
<keyword evidence="4 7" id="KW-0812">Transmembrane</keyword>
<feature type="transmembrane region" description="Helical" evidence="7">
    <location>
        <begin position="374"/>
        <end position="394"/>
    </location>
</feature>
<feature type="transmembrane region" description="Helical" evidence="7">
    <location>
        <begin position="431"/>
        <end position="453"/>
    </location>
</feature>
<comment type="subcellular location">
    <subcellularLocation>
        <location evidence="1">Cell membrane</location>
        <topology evidence="1">Multi-pass membrane protein</topology>
    </subcellularLocation>
</comment>
<dbReference type="GO" id="GO:0005415">
    <property type="term" value="F:nucleoside:sodium symporter activity"/>
    <property type="evidence" value="ECO:0007669"/>
    <property type="project" value="TreeGrafter"/>
</dbReference>
<sequence>MGRWGKMEGKENPSFVAHANDAGESGGAARRSSAVNINHEFSDDEEEEKHENFLTMLPFANNYKQQMTEFKKWKACVISVTVAAAYVAYVIAILIIQTKAEESNYWCDADGLVIIITGTLFLGLFYFLIVKRFWGKTLYHNVIKPLNILTDRILAYKWVPWVFFLVLVVGALVFIVVDSRHNVQRLQSLLGVVVLLLFGFVFSVAPKKVRWRHVAWGMALQFILGLIILRWSFGRSVFECLAGKVATFLAFTDDGAGFVFGDLATVDRIFAFSVLPVILFFSFCVQILYYYGVMQWVVMKIGWFLQVTIGTTACESVNAAANIFLGQTEAPLLIKPFIPLMTKSELHAVLTGGFATVAGSVMAAYISFGVNPAHLLSASVMSAPAALAFSKLFYPETRKSKTNVNNIQIVKGEEANLLHAAMVGVTNAIPLVANIAANLVAFYSFIAFASYVFDWTCTLAGAEEGTCSIESLFGWIFMPLAWVMGVDWDECDEVGQLIGLKTILNEFVAYEKLSEMLKAGQLSVRAEVIATYALCGFSNISSIGINLGGFGAMAPNRKADLAKVVLRAMIAGSCACFLTACIAGTLLDDVGSVSR</sequence>
<feature type="region of interest" description="Disordered" evidence="8">
    <location>
        <begin position="1"/>
        <end position="33"/>
    </location>
</feature>
<feature type="domain" description="Nucleoside transporter/FeoB GTPase Gate" evidence="11">
    <location>
        <begin position="272"/>
        <end position="369"/>
    </location>
</feature>
<accession>A0AAW0US70</accession>
<dbReference type="EMBL" id="JARAKH010000007">
    <property type="protein sequence ID" value="KAK8402295.1"/>
    <property type="molecule type" value="Genomic_DNA"/>
</dbReference>
<dbReference type="Pfam" id="PF01773">
    <property type="entry name" value="Nucleos_tra2_N"/>
    <property type="match status" value="1"/>
</dbReference>
<feature type="transmembrane region" description="Helical" evidence="7">
    <location>
        <begin position="155"/>
        <end position="177"/>
    </location>
</feature>
<protein>
    <recommendedName>
        <fullName evidence="7">Sodium/nucleoside cotransporter</fullName>
    </recommendedName>
</protein>
<dbReference type="EMBL" id="JARAKH010000007">
    <property type="protein sequence ID" value="KAK8402293.1"/>
    <property type="molecule type" value="Genomic_DNA"/>
</dbReference>
<keyword evidence="3" id="KW-1003">Cell membrane</keyword>
<keyword evidence="7" id="KW-0813">Transport</keyword>